<dbReference type="Proteomes" id="UP000299102">
    <property type="component" value="Unassembled WGS sequence"/>
</dbReference>
<comment type="caution">
    <text evidence="1">The sequence shown here is derived from an EMBL/GenBank/DDBJ whole genome shotgun (WGS) entry which is preliminary data.</text>
</comment>
<gene>
    <name evidence="1" type="ORF">EVAR_90037_1</name>
</gene>
<reference evidence="1 2" key="1">
    <citation type="journal article" date="2019" name="Commun. Biol.">
        <title>The bagworm genome reveals a unique fibroin gene that provides high tensile strength.</title>
        <authorList>
            <person name="Kono N."/>
            <person name="Nakamura H."/>
            <person name="Ohtoshi R."/>
            <person name="Tomita M."/>
            <person name="Numata K."/>
            <person name="Arakawa K."/>
        </authorList>
    </citation>
    <scope>NUCLEOTIDE SEQUENCE [LARGE SCALE GENOMIC DNA]</scope>
</reference>
<evidence type="ECO:0000313" key="1">
    <source>
        <dbReference type="EMBL" id="GBP54753.1"/>
    </source>
</evidence>
<evidence type="ECO:0000313" key="2">
    <source>
        <dbReference type="Proteomes" id="UP000299102"/>
    </source>
</evidence>
<keyword evidence="2" id="KW-1185">Reference proteome</keyword>
<protein>
    <submittedName>
        <fullName evidence="1">Uncharacterized protein</fullName>
    </submittedName>
</protein>
<proteinExistence type="predicted"/>
<accession>A0A4C1WV32</accession>
<organism evidence="1 2">
    <name type="scientific">Eumeta variegata</name>
    <name type="common">Bagworm moth</name>
    <name type="synonym">Eumeta japonica</name>
    <dbReference type="NCBI Taxonomy" id="151549"/>
    <lineage>
        <taxon>Eukaryota</taxon>
        <taxon>Metazoa</taxon>
        <taxon>Ecdysozoa</taxon>
        <taxon>Arthropoda</taxon>
        <taxon>Hexapoda</taxon>
        <taxon>Insecta</taxon>
        <taxon>Pterygota</taxon>
        <taxon>Neoptera</taxon>
        <taxon>Endopterygota</taxon>
        <taxon>Lepidoptera</taxon>
        <taxon>Glossata</taxon>
        <taxon>Ditrysia</taxon>
        <taxon>Tineoidea</taxon>
        <taxon>Psychidae</taxon>
        <taxon>Oiketicinae</taxon>
        <taxon>Eumeta</taxon>
    </lineage>
</organism>
<dbReference type="EMBL" id="BGZK01000654">
    <property type="protein sequence ID" value="GBP54753.1"/>
    <property type="molecule type" value="Genomic_DNA"/>
</dbReference>
<dbReference type="AlphaFoldDB" id="A0A4C1WV32"/>
<sequence length="118" mass="13270">MSKCENRILTAYGTKLCRCEVSLHSVAMASNRNAGEKKEGLGSVMTAHCINQQAIRAAEFRALYCNSQAKQDMCRNVTDVSMRDNEPGTKYTRAVAAIPWGRMQKKKKIQEGRNEEKQ</sequence>
<name>A0A4C1WV32_EUMVA</name>